<proteinExistence type="predicted"/>
<dbReference type="AlphaFoldDB" id="Q3APB2"/>
<evidence type="ECO:0000313" key="1">
    <source>
        <dbReference type="EMBL" id="ABB29163.1"/>
    </source>
</evidence>
<organism evidence="1">
    <name type="scientific">Chlorobium chlorochromatii (strain CaD3)</name>
    <dbReference type="NCBI Taxonomy" id="340177"/>
    <lineage>
        <taxon>Bacteria</taxon>
        <taxon>Pseudomonadati</taxon>
        <taxon>Chlorobiota</taxon>
        <taxon>Chlorobiia</taxon>
        <taxon>Chlorobiales</taxon>
        <taxon>Chlorobiaceae</taxon>
        <taxon>Chlorobium/Pelodictyon group</taxon>
        <taxon>Chlorobium</taxon>
    </lineage>
</organism>
<reference evidence="1" key="1">
    <citation type="submission" date="2005-08" db="EMBL/GenBank/DDBJ databases">
        <title>Complete sequence of Chlorobium chlorochromatii CaD3.</title>
        <authorList>
            <person name="Copeland A."/>
            <person name="Lucas S."/>
            <person name="Lapidus A."/>
            <person name="Barry K."/>
            <person name="Detter J.C."/>
            <person name="Glavina T."/>
            <person name="Hammon N."/>
            <person name="Israni S."/>
            <person name="Pitluck S."/>
            <person name="Bryant D."/>
            <person name="Schmutz J."/>
            <person name="Larimer F."/>
            <person name="Land M."/>
            <person name="Kyrpides N."/>
            <person name="Ivanova N."/>
            <person name="Richardson P."/>
        </authorList>
    </citation>
    <scope>NUCLEOTIDE SEQUENCE [LARGE SCALE GENOMIC DNA]</scope>
    <source>
        <strain evidence="1">CaD3</strain>
    </source>
</reference>
<name>Q3APB2_CHLCH</name>
<gene>
    <name evidence="1" type="ordered locus">Cag_1913</name>
</gene>
<dbReference type="KEGG" id="cch:Cag_1913"/>
<protein>
    <recommendedName>
        <fullName evidence="2">Transposase</fullName>
    </recommendedName>
</protein>
<dbReference type="HOGENOM" id="CLU_2599658_0_0_10"/>
<accession>Q3APB2</accession>
<dbReference type="EMBL" id="CP000108">
    <property type="protein sequence ID" value="ABB29163.1"/>
    <property type="molecule type" value="Genomic_DNA"/>
</dbReference>
<evidence type="ECO:0008006" key="2">
    <source>
        <dbReference type="Google" id="ProtNLM"/>
    </source>
</evidence>
<sequence length="79" mass="8666">MYQTLINRGALKYISSIERYAMEKGWSEGMERGKEQGKAEGLEEGLLRGRLEVAERLVASGMSKSEAAVLAGVSVDMLE</sequence>